<dbReference type="AlphaFoldDB" id="A0A6G9AV17"/>
<dbReference type="RefSeq" id="WP_167215512.1">
    <property type="nucleotide sequence ID" value="NZ_CP050063.1"/>
</dbReference>
<dbReference type="Gene3D" id="1.10.10.10">
    <property type="entry name" value="Winged helix-like DNA-binding domain superfamily/Winged helix DNA-binding domain"/>
    <property type="match status" value="1"/>
</dbReference>
<dbReference type="InterPro" id="IPR036390">
    <property type="entry name" value="WH_DNA-bd_sf"/>
</dbReference>
<proteinExistence type="predicted"/>
<dbReference type="EMBL" id="CP050063">
    <property type="protein sequence ID" value="QIP16053.1"/>
    <property type="molecule type" value="Genomic_DNA"/>
</dbReference>
<dbReference type="SUPFAM" id="SSF46785">
    <property type="entry name" value="Winged helix' DNA-binding domain"/>
    <property type="match status" value="1"/>
</dbReference>
<gene>
    <name evidence="1" type="ORF">G8759_27180</name>
</gene>
<name>A0A6G9AV17_9BACT</name>
<reference evidence="1 2" key="1">
    <citation type="submission" date="2020-03" db="EMBL/GenBank/DDBJ databases">
        <authorList>
            <person name="Kim M.K."/>
        </authorList>
    </citation>
    <scope>NUCLEOTIDE SEQUENCE [LARGE SCALE GENOMIC DNA]</scope>
    <source>
        <strain evidence="1 2">BT328</strain>
    </source>
</reference>
<protein>
    <submittedName>
        <fullName evidence="1">MarR family transcriptional regulator</fullName>
    </submittedName>
</protein>
<sequence length="87" mass="10041">MILTFGQYNILTATRHCVNRTQLSEHTNFDRTLVSYLITGLVRSGLLNICNEGNEEQTFYELTDAGLDCIEEYERENPDLIINRLTI</sequence>
<evidence type="ECO:0000313" key="2">
    <source>
        <dbReference type="Proteomes" id="UP000501802"/>
    </source>
</evidence>
<accession>A0A6G9AV17</accession>
<dbReference type="InterPro" id="IPR036388">
    <property type="entry name" value="WH-like_DNA-bd_sf"/>
</dbReference>
<keyword evidence="2" id="KW-1185">Reference proteome</keyword>
<organism evidence="1 2">
    <name type="scientific">Spirosoma aureum</name>
    <dbReference type="NCBI Taxonomy" id="2692134"/>
    <lineage>
        <taxon>Bacteria</taxon>
        <taxon>Pseudomonadati</taxon>
        <taxon>Bacteroidota</taxon>
        <taxon>Cytophagia</taxon>
        <taxon>Cytophagales</taxon>
        <taxon>Cytophagaceae</taxon>
        <taxon>Spirosoma</taxon>
    </lineage>
</organism>
<dbReference type="Proteomes" id="UP000501802">
    <property type="component" value="Chromosome"/>
</dbReference>
<evidence type="ECO:0000313" key="1">
    <source>
        <dbReference type="EMBL" id="QIP16053.1"/>
    </source>
</evidence>
<dbReference type="KEGG" id="spib:G8759_27180"/>